<keyword evidence="3" id="KW-1185">Reference proteome</keyword>
<feature type="compositionally biased region" description="Basic and acidic residues" evidence="1">
    <location>
        <begin position="71"/>
        <end position="83"/>
    </location>
</feature>
<dbReference type="Proteomes" id="UP000501900">
    <property type="component" value="Genome"/>
</dbReference>
<accession>A0A6G8R6P3</accession>
<evidence type="ECO:0000313" key="3">
    <source>
        <dbReference type="Proteomes" id="UP000501900"/>
    </source>
</evidence>
<feature type="region of interest" description="Disordered" evidence="1">
    <location>
        <begin position="1"/>
        <end position="97"/>
    </location>
</feature>
<dbReference type="KEGG" id="vg:77946934"/>
<feature type="compositionally biased region" description="Basic and acidic residues" evidence="1">
    <location>
        <begin position="259"/>
        <end position="271"/>
    </location>
</feature>
<dbReference type="InterPro" id="IPR057548">
    <property type="entry name" value="S-AdoMet_lyase-like"/>
</dbReference>
<feature type="compositionally biased region" description="Basic and acidic residues" evidence="1">
    <location>
        <begin position="1"/>
        <end position="11"/>
    </location>
</feature>
<protein>
    <submittedName>
        <fullName evidence="2">Uncharacterized protein</fullName>
    </submittedName>
</protein>
<dbReference type="RefSeq" id="YP_010670724.1">
    <property type="nucleotide sequence ID" value="NC_070965.1"/>
</dbReference>
<feature type="region of interest" description="Disordered" evidence="1">
    <location>
        <begin position="133"/>
        <end position="240"/>
    </location>
</feature>
<proteinExistence type="predicted"/>
<evidence type="ECO:0000256" key="1">
    <source>
        <dbReference type="SAM" id="MobiDB-lite"/>
    </source>
</evidence>
<evidence type="ECO:0000313" key="2">
    <source>
        <dbReference type="EMBL" id="QIN97056.1"/>
    </source>
</evidence>
<reference evidence="2 3" key="1">
    <citation type="submission" date="2020-03" db="EMBL/GenBank/DDBJ databases">
        <title>The Isolation and Genome Sequence of a Novel Cyanophage S-H34 from the Huanghai Sea, China.</title>
        <authorList>
            <person name="Jiang T."/>
        </authorList>
    </citation>
    <scope>NUCLEOTIDE SEQUENCE [LARGE SCALE GENOMIC DNA]</scope>
</reference>
<dbReference type="Pfam" id="PF23780">
    <property type="entry name" value="S-AdoMet_lyase"/>
    <property type="match status" value="1"/>
</dbReference>
<feature type="compositionally biased region" description="Basic and acidic residues" evidence="1">
    <location>
        <begin position="177"/>
        <end position="220"/>
    </location>
</feature>
<sequence length="315" mass="34757">MKNFEEFKDQAQEELEESSLSRLAKKTEKGGVAYMSAERGDKSKKENKARTKQLAKDIRGAGLPGPTKVEGQYKEAGQEKPNKEQSYAISSGKKGKKAFKKAVKKLGKKYDQDSVLIQKDKDTDAKLHATTKAGKEDLGKWDGKVGKMKPGGKGDMQTRIKGKTFTMEETEMVENYGDDKYDPKKLEKELPKGVKYGKETQGKGDHKHRTVEVDGKETDMKIGGAAKGKSGTYSPSWADGHKKVKKTLDGIDKTVKEIQGEKKKEGSDTAKRMAKAAAKRAREHGDKIISDITGVGRKTNRQGKGSKAARRLDDM</sequence>
<feature type="compositionally biased region" description="Basic and acidic residues" evidence="1">
    <location>
        <begin position="38"/>
        <end position="59"/>
    </location>
</feature>
<organism evidence="2 3">
    <name type="scientific">Synechococcus phage S-H34</name>
    <dbReference type="NCBI Taxonomy" id="2718942"/>
    <lineage>
        <taxon>Viruses</taxon>
        <taxon>Duplodnaviria</taxon>
        <taxon>Heunggongvirae</taxon>
        <taxon>Uroviricota</taxon>
        <taxon>Caudoviricetes</taxon>
        <taxon>Pantevenvirales</taxon>
        <taxon>Kyanoviridae</taxon>
        <taxon>Makaravirus</taxon>
        <taxon>Makaravirus thirtyfour</taxon>
    </lineage>
</organism>
<feature type="region of interest" description="Disordered" evidence="1">
    <location>
        <begin position="259"/>
        <end position="315"/>
    </location>
</feature>
<feature type="compositionally biased region" description="Basic residues" evidence="1">
    <location>
        <begin position="272"/>
        <end position="282"/>
    </location>
</feature>
<name>A0A6G8R6P3_9CAUD</name>
<dbReference type="GeneID" id="77946934"/>
<feature type="compositionally biased region" description="Basic and acidic residues" evidence="1">
    <location>
        <begin position="133"/>
        <end position="145"/>
    </location>
</feature>
<dbReference type="EMBL" id="MT162467">
    <property type="protein sequence ID" value="QIN97056.1"/>
    <property type="molecule type" value="Genomic_DNA"/>
</dbReference>